<accession>A0A103YL96</accession>
<dbReference type="Pfam" id="PF13963">
    <property type="entry name" value="Transpos_assoc"/>
    <property type="match status" value="1"/>
</dbReference>
<dbReference type="Proteomes" id="UP000243975">
    <property type="component" value="Unassembled WGS sequence"/>
</dbReference>
<feature type="domain" description="Transposase-associated" evidence="1">
    <location>
        <begin position="159"/>
        <end position="230"/>
    </location>
</feature>
<dbReference type="EMBL" id="LEKV01000858">
    <property type="protein sequence ID" value="KVI11169.1"/>
    <property type="molecule type" value="Genomic_DNA"/>
</dbReference>
<sequence length="291" mass="33580">VFEYNPSQSISSIRLPPTFNPSSSVIYNKGIRSNRDILLPLFDEVTNEAFKGGCIRADVNTSSQHDILRGDPYDFVYNGISRKHRVLKEQNACEFCGAKWFKFEFPSFCCMKGKTKVVMQIIASNLSIVLYLIQITKTTFCYWDNNLVSPSKSMDSNGRAWIVSRNHISQEYTLGLNNFLAAARCHLGVDGRTLCPCNRSEDTWLQRLLMIRAHILRYGMLAIYQRWIHHAKSLSDEEEHDHFEDSSYNDEDAHTLRDVIMDEEGCMFFNVDRSTKNDVEDKSDVNRGRFD</sequence>
<gene>
    <name evidence="2" type="ORF">Ccrd_010423</name>
</gene>
<evidence type="ECO:0000313" key="3">
    <source>
        <dbReference type="Proteomes" id="UP000243975"/>
    </source>
</evidence>
<evidence type="ECO:0000259" key="1">
    <source>
        <dbReference type="Pfam" id="PF13963"/>
    </source>
</evidence>
<protein>
    <recommendedName>
        <fullName evidence="1">Transposase-associated domain-containing protein</fullName>
    </recommendedName>
</protein>
<feature type="non-terminal residue" evidence="2">
    <location>
        <position position="1"/>
    </location>
</feature>
<dbReference type="Gramene" id="KVI11169">
    <property type="protein sequence ID" value="KVI11169"/>
    <property type="gene ID" value="Ccrd_010423"/>
</dbReference>
<feature type="non-terminal residue" evidence="2">
    <location>
        <position position="291"/>
    </location>
</feature>
<proteinExistence type="predicted"/>
<organism evidence="2 3">
    <name type="scientific">Cynara cardunculus var. scolymus</name>
    <name type="common">Globe artichoke</name>
    <name type="synonym">Cynara scolymus</name>
    <dbReference type="NCBI Taxonomy" id="59895"/>
    <lineage>
        <taxon>Eukaryota</taxon>
        <taxon>Viridiplantae</taxon>
        <taxon>Streptophyta</taxon>
        <taxon>Embryophyta</taxon>
        <taxon>Tracheophyta</taxon>
        <taxon>Spermatophyta</taxon>
        <taxon>Magnoliopsida</taxon>
        <taxon>eudicotyledons</taxon>
        <taxon>Gunneridae</taxon>
        <taxon>Pentapetalae</taxon>
        <taxon>asterids</taxon>
        <taxon>campanulids</taxon>
        <taxon>Asterales</taxon>
        <taxon>Asteraceae</taxon>
        <taxon>Carduoideae</taxon>
        <taxon>Cardueae</taxon>
        <taxon>Carduinae</taxon>
        <taxon>Cynara</taxon>
    </lineage>
</organism>
<keyword evidence="3" id="KW-1185">Reference proteome</keyword>
<dbReference type="AlphaFoldDB" id="A0A103YL96"/>
<name>A0A103YL96_CYNCS</name>
<dbReference type="InterPro" id="IPR029480">
    <property type="entry name" value="Transpos_assoc"/>
</dbReference>
<comment type="caution">
    <text evidence="2">The sequence shown here is derived from an EMBL/GenBank/DDBJ whole genome shotgun (WGS) entry which is preliminary data.</text>
</comment>
<reference evidence="2 3" key="1">
    <citation type="journal article" date="2016" name="Sci. Rep.">
        <title>The genome sequence of the outbreeding globe artichoke constructed de novo incorporating a phase-aware low-pass sequencing strategy of F1 progeny.</title>
        <authorList>
            <person name="Scaglione D."/>
            <person name="Reyes-Chin-Wo S."/>
            <person name="Acquadro A."/>
            <person name="Froenicke L."/>
            <person name="Portis E."/>
            <person name="Beitel C."/>
            <person name="Tirone M."/>
            <person name="Mauro R."/>
            <person name="Lo Monaco A."/>
            <person name="Mauromicale G."/>
            <person name="Faccioli P."/>
            <person name="Cattivelli L."/>
            <person name="Rieseberg L."/>
            <person name="Michelmore R."/>
            <person name="Lanteri S."/>
        </authorList>
    </citation>
    <scope>NUCLEOTIDE SEQUENCE [LARGE SCALE GENOMIC DNA]</scope>
    <source>
        <strain evidence="2">2C</strain>
    </source>
</reference>
<evidence type="ECO:0000313" key="2">
    <source>
        <dbReference type="EMBL" id="KVI11169.1"/>
    </source>
</evidence>